<feature type="compositionally biased region" description="Low complexity" evidence="1">
    <location>
        <begin position="28"/>
        <end position="38"/>
    </location>
</feature>
<comment type="caution">
    <text evidence="2">The sequence shown here is derived from an EMBL/GenBank/DDBJ whole genome shotgun (WGS) entry which is preliminary data.</text>
</comment>
<proteinExistence type="predicted"/>
<feature type="region of interest" description="Disordered" evidence="1">
    <location>
        <begin position="505"/>
        <end position="602"/>
    </location>
</feature>
<dbReference type="EMBL" id="JBJQOH010000008">
    <property type="protein sequence ID" value="KAL3676760.1"/>
    <property type="molecule type" value="Genomic_DNA"/>
</dbReference>
<sequence length="656" mass="76786">MKGSSYGDRFSREQHQTPSPNRERSQKSSRSAMSSYTSTPRSPASSCGERPPDLDPEVLDEMLKKKMTSGRFWKFMRGCLETHPRKKRERQRDCRTCEGHEHRMETILQEAETRDRVEWTKKMLYRVDGVNMNMANQRTSHPCHAHNEKIEESLKYIKSPRRKYYYENDPWNITNHDDEREGKRSDEQDPGNESRKVRIKERVTQITDKKKSRKSRDKTDGSNPRPEIPTPTILKHSENMRFSSPERVVRNPKPANQKVMDRTGLRNNLRKNIPVNHAVAANRDNLTEKVIANVETKVTTQRGHAVLNNQQENLKANLEKQISQVNEHLTEQKKPKNKNFVRSVSTVKREVTKPDQTSQAGDYSSAPRSSIVKTGNCKRFVHQEEACKKILLDHEESPGPYLTRQQLGTKARARSRTNSPCKRYLDHDDKSSSYLQKKHHEEVILQEQAKEWRSPRAKHVQSVMKQGRDVRMAPSPCRRFLSNDRKSQEYLQKKYEQEYFLEKSVKESRSPVDEHVKSVRQRTKGVPPPCNRFEQQERNQRVPSRRPVSRTTPAKLRHQNLPVGHQGQSSQSCDRSQKHHDRSERFFEELESSRESTPGSRGFWDLEEELRNHEMYRDFKRRRDEDICSKSMEHERSYSGVKGILTSLGSPNEKCI</sequence>
<feature type="compositionally biased region" description="Basic and acidic residues" evidence="1">
    <location>
        <begin position="175"/>
        <end position="209"/>
    </location>
</feature>
<dbReference type="AlphaFoldDB" id="A0ABD3GFA9"/>
<feature type="compositionally biased region" description="Basic and acidic residues" evidence="1">
    <location>
        <begin position="505"/>
        <end position="517"/>
    </location>
</feature>
<feature type="compositionally biased region" description="Basic and acidic residues" evidence="1">
    <location>
        <begin position="581"/>
        <end position="594"/>
    </location>
</feature>
<feature type="region of interest" description="Disordered" evidence="1">
    <location>
        <begin position="398"/>
        <end position="434"/>
    </location>
</feature>
<feature type="region of interest" description="Disordered" evidence="1">
    <location>
        <begin position="465"/>
        <end position="485"/>
    </location>
</feature>
<name>A0ABD3GFA9_9MARC</name>
<feature type="region of interest" description="Disordered" evidence="1">
    <location>
        <begin position="168"/>
        <end position="249"/>
    </location>
</feature>
<accession>A0ABD3GFA9</accession>
<evidence type="ECO:0000313" key="2">
    <source>
        <dbReference type="EMBL" id="KAL3676760.1"/>
    </source>
</evidence>
<feature type="region of interest" description="Disordered" evidence="1">
    <location>
        <begin position="329"/>
        <end position="371"/>
    </location>
</feature>
<dbReference type="Proteomes" id="UP001633002">
    <property type="component" value="Unassembled WGS sequence"/>
</dbReference>
<protein>
    <submittedName>
        <fullName evidence="2">Uncharacterized protein</fullName>
    </submittedName>
</protein>
<feature type="region of interest" description="Disordered" evidence="1">
    <location>
        <begin position="1"/>
        <end position="56"/>
    </location>
</feature>
<reference evidence="2 3" key="1">
    <citation type="submission" date="2024-09" db="EMBL/GenBank/DDBJ databases">
        <title>Chromosome-scale assembly of Riccia sorocarpa.</title>
        <authorList>
            <person name="Paukszto L."/>
        </authorList>
    </citation>
    <scope>NUCLEOTIDE SEQUENCE [LARGE SCALE GENOMIC DNA]</scope>
    <source>
        <strain evidence="2">LP-2024</strain>
        <tissue evidence="2">Aerial parts of the thallus</tissue>
    </source>
</reference>
<feature type="compositionally biased region" description="Basic and acidic residues" evidence="1">
    <location>
        <begin position="9"/>
        <end position="26"/>
    </location>
</feature>
<organism evidence="2 3">
    <name type="scientific">Riccia sorocarpa</name>
    <dbReference type="NCBI Taxonomy" id="122646"/>
    <lineage>
        <taxon>Eukaryota</taxon>
        <taxon>Viridiplantae</taxon>
        <taxon>Streptophyta</taxon>
        <taxon>Embryophyta</taxon>
        <taxon>Marchantiophyta</taxon>
        <taxon>Marchantiopsida</taxon>
        <taxon>Marchantiidae</taxon>
        <taxon>Marchantiales</taxon>
        <taxon>Ricciaceae</taxon>
        <taxon>Riccia</taxon>
    </lineage>
</organism>
<evidence type="ECO:0000256" key="1">
    <source>
        <dbReference type="SAM" id="MobiDB-lite"/>
    </source>
</evidence>
<gene>
    <name evidence="2" type="ORF">R1sor_026708</name>
</gene>
<evidence type="ECO:0000313" key="3">
    <source>
        <dbReference type="Proteomes" id="UP001633002"/>
    </source>
</evidence>
<keyword evidence="3" id="KW-1185">Reference proteome</keyword>
<feature type="compositionally biased region" description="Polar residues" evidence="1">
    <location>
        <begin position="354"/>
        <end position="371"/>
    </location>
</feature>